<proteinExistence type="predicted"/>
<gene>
    <name evidence="1" type="ORF">QFC21_002799</name>
</gene>
<organism evidence="1 2">
    <name type="scientific">Naganishia friedmannii</name>
    <dbReference type="NCBI Taxonomy" id="89922"/>
    <lineage>
        <taxon>Eukaryota</taxon>
        <taxon>Fungi</taxon>
        <taxon>Dikarya</taxon>
        <taxon>Basidiomycota</taxon>
        <taxon>Agaricomycotina</taxon>
        <taxon>Tremellomycetes</taxon>
        <taxon>Filobasidiales</taxon>
        <taxon>Filobasidiaceae</taxon>
        <taxon>Naganishia</taxon>
    </lineage>
</organism>
<protein>
    <submittedName>
        <fullName evidence="1">Uncharacterized protein</fullName>
    </submittedName>
</protein>
<accession>A0ACC2VSJ5</accession>
<name>A0ACC2VSJ5_9TREE</name>
<dbReference type="EMBL" id="JASBWT010000008">
    <property type="protein sequence ID" value="KAJ9102399.1"/>
    <property type="molecule type" value="Genomic_DNA"/>
</dbReference>
<keyword evidence="2" id="KW-1185">Reference proteome</keyword>
<reference evidence="1" key="1">
    <citation type="submission" date="2023-04" db="EMBL/GenBank/DDBJ databases">
        <title>Draft Genome sequencing of Naganishia species isolated from polar environments using Oxford Nanopore Technology.</title>
        <authorList>
            <person name="Leo P."/>
            <person name="Venkateswaran K."/>
        </authorList>
    </citation>
    <scope>NUCLEOTIDE SEQUENCE</scope>
    <source>
        <strain evidence="1">MNA-CCFEE 5423</strain>
    </source>
</reference>
<evidence type="ECO:0000313" key="2">
    <source>
        <dbReference type="Proteomes" id="UP001227268"/>
    </source>
</evidence>
<comment type="caution">
    <text evidence="1">The sequence shown here is derived from an EMBL/GenBank/DDBJ whole genome shotgun (WGS) entry which is preliminary data.</text>
</comment>
<sequence length="474" mass="53399">MSAISLQRTRKEIPPPVHRGMKKLDREAFKAKVKCLAVRVDEKAVGALAKNKVVQSQVLSMSRKRAIEADPSTSTNKLLLLDVETEDQLSAEVKEQLLPLSKGFVPYEIELGYDHWNAFDILHATLPEELLDDAPAAFTITGHIAHLNLREEYLPYKYLIGQVVLDKNNNIRTVVNKLDTIESEFRVFKMEVLAGDDDLVAEAHEGGCKFTFDFSKVYWNSRLSHEHNRLVAEFFKPGQVVADVMAGVGPFAIPAAKKRCFVLGNDLNPESVKWMEKNRQDNKVQDALRISNDDGRAFIRRAPLMIWKRPFAPLPPPATLLRKLEKEKRRAREAAKAGEVTAEPANPSAEDPNQTSPPEQPSPRHISHFVMNLPGSALEFLDAYAGSYTPLLEEADFPGRDDIEMPLVHVHCFTKEIEPEQGELDILERATGYLGHSVSKDVEGYNLHCVRRVAPNKDMYCLTFRLPKEVAFKS</sequence>
<evidence type="ECO:0000313" key="1">
    <source>
        <dbReference type="EMBL" id="KAJ9102399.1"/>
    </source>
</evidence>
<dbReference type="Proteomes" id="UP001227268">
    <property type="component" value="Unassembled WGS sequence"/>
</dbReference>